<proteinExistence type="inferred from homology"/>
<organism evidence="8 9">
    <name type="scientific">Castilleja foliolosa</name>
    <dbReference type="NCBI Taxonomy" id="1961234"/>
    <lineage>
        <taxon>Eukaryota</taxon>
        <taxon>Viridiplantae</taxon>
        <taxon>Streptophyta</taxon>
        <taxon>Embryophyta</taxon>
        <taxon>Tracheophyta</taxon>
        <taxon>Spermatophyta</taxon>
        <taxon>Magnoliopsida</taxon>
        <taxon>eudicotyledons</taxon>
        <taxon>Gunneridae</taxon>
        <taxon>Pentapetalae</taxon>
        <taxon>asterids</taxon>
        <taxon>lamiids</taxon>
        <taxon>Lamiales</taxon>
        <taxon>Orobanchaceae</taxon>
        <taxon>Pedicularideae</taxon>
        <taxon>Castillejinae</taxon>
        <taxon>Castilleja</taxon>
    </lineage>
</organism>
<dbReference type="InterPro" id="IPR001128">
    <property type="entry name" value="Cyt_P450"/>
</dbReference>
<sequence length="348" mass="39456">MEQFLLYALLFTLLAILFTWLFTKSPARKKHLPPSPPTLPIIGNLHQLGHLTHRSLRDLSTEYGPAMFLKFGSKSVLVVSSAHVAKEIMKTHDIAFATKPALSAFKKLFYDQNDVINLLYGNKWRKLRSIFVHELLGTSRVKSSNSIREEEVALLVEKIKKSTSLVNLTHMFMTMTNDMICRAAFGKKHSETRYGTKFLDVMDRGVALLYKFTLGEFVPWLSWMNRLNGFNAELDACASELDEAMDRILEDHLANISNGDHKENFVDILLGIYKGNVTGLSIDLISVKAVILDVFGAGTETSATTLVWVFTELIRHPQALKKLQDEVREITKDKDRITDDDLHQKCTI</sequence>
<comment type="cofactor">
    <cofactor evidence="1">
        <name>heme</name>
        <dbReference type="ChEBI" id="CHEBI:30413"/>
    </cofactor>
</comment>
<dbReference type="EMBL" id="JAVIJP010000016">
    <property type="protein sequence ID" value="KAL3642296.1"/>
    <property type="molecule type" value="Genomic_DNA"/>
</dbReference>
<dbReference type="PRINTS" id="PR00463">
    <property type="entry name" value="EP450I"/>
</dbReference>
<evidence type="ECO:0000256" key="2">
    <source>
        <dbReference type="ARBA" id="ARBA00004167"/>
    </source>
</evidence>
<name>A0ABD3DN45_9LAMI</name>
<evidence type="ECO:0000256" key="6">
    <source>
        <dbReference type="ARBA" id="ARBA00023002"/>
    </source>
</evidence>
<dbReference type="Pfam" id="PF00067">
    <property type="entry name" value="p450"/>
    <property type="match status" value="1"/>
</dbReference>
<keyword evidence="6" id="KW-0560">Oxidoreductase</keyword>
<keyword evidence="4" id="KW-0349">Heme</keyword>
<dbReference type="PANTHER" id="PTHR47955:SF15">
    <property type="entry name" value="CYTOCHROME P450 71A2-LIKE"/>
    <property type="match status" value="1"/>
</dbReference>
<dbReference type="Gene3D" id="1.10.630.10">
    <property type="entry name" value="Cytochrome P450"/>
    <property type="match status" value="1"/>
</dbReference>
<evidence type="ECO:0000313" key="9">
    <source>
        <dbReference type="Proteomes" id="UP001632038"/>
    </source>
</evidence>
<dbReference type="Proteomes" id="UP001632038">
    <property type="component" value="Unassembled WGS sequence"/>
</dbReference>
<accession>A0ABD3DN45</accession>
<evidence type="ECO:0000256" key="3">
    <source>
        <dbReference type="ARBA" id="ARBA00010617"/>
    </source>
</evidence>
<evidence type="ECO:0008006" key="10">
    <source>
        <dbReference type="Google" id="ProtNLM"/>
    </source>
</evidence>
<gene>
    <name evidence="8" type="ORF">CASFOL_013111</name>
</gene>
<dbReference type="GO" id="GO:0046872">
    <property type="term" value="F:metal ion binding"/>
    <property type="evidence" value="ECO:0007669"/>
    <property type="project" value="UniProtKB-KW"/>
</dbReference>
<protein>
    <recommendedName>
        <fullName evidence="10">Cytochrome P450</fullName>
    </recommendedName>
</protein>
<comment type="caution">
    <text evidence="8">The sequence shown here is derived from an EMBL/GenBank/DDBJ whole genome shotgun (WGS) entry which is preliminary data.</text>
</comment>
<comment type="subcellular location">
    <subcellularLocation>
        <location evidence="2">Membrane</location>
        <topology evidence="2">Single-pass membrane protein</topology>
    </subcellularLocation>
</comment>
<dbReference type="InterPro" id="IPR036396">
    <property type="entry name" value="Cyt_P450_sf"/>
</dbReference>
<reference evidence="9" key="1">
    <citation type="journal article" date="2024" name="IScience">
        <title>Strigolactones Initiate the Formation of Haustorium-like Structures in Castilleja.</title>
        <authorList>
            <person name="Buerger M."/>
            <person name="Peterson D."/>
            <person name="Chory J."/>
        </authorList>
    </citation>
    <scope>NUCLEOTIDE SEQUENCE [LARGE SCALE GENOMIC DNA]</scope>
</reference>
<dbReference type="PANTHER" id="PTHR47955">
    <property type="entry name" value="CYTOCHROME P450 FAMILY 71 PROTEIN"/>
    <property type="match status" value="1"/>
</dbReference>
<dbReference type="GO" id="GO:0016491">
    <property type="term" value="F:oxidoreductase activity"/>
    <property type="evidence" value="ECO:0007669"/>
    <property type="project" value="UniProtKB-KW"/>
</dbReference>
<comment type="similarity">
    <text evidence="3">Belongs to the cytochrome P450 family.</text>
</comment>
<keyword evidence="7" id="KW-0408">Iron</keyword>
<dbReference type="GO" id="GO:0016020">
    <property type="term" value="C:membrane"/>
    <property type="evidence" value="ECO:0007669"/>
    <property type="project" value="UniProtKB-SubCell"/>
</dbReference>
<evidence type="ECO:0000313" key="8">
    <source>
        <dbReference type="EMBL" id="KAL3642296.1"/>
    </source>
</evidence>
<dbReference type="InterPro" id="IPR002401">
    <property type="entry name" value="Cyt_P450_E_grp-I"/>
</dbReference>
<keyword evidence="5" id="KW-0479">Metal-binding</keyword>
<evidence type="ECO:0000256" key="5">
    <source>
        <dbReference type="ARBA" id="ARBA00022723"/>
    </source>
</evidence>
<evidence type="ECO:0000256" key="1">
    <source>
        <dbReference type="ARBA" id="ARBA00001971"/>
    </source>
</evidence>
<evidence type="ECO:0000256" key="4">
    <source>
        <dbReference type="ARBA" id="ARBA00022617"/>
    </source>
</evidence>
<dbReference type="SUPFAM" id="SSF48264">
    <property type="entry name" value="Cytochrome P450"/>
    <property type="match status" value="1"/>
</dbReference>
<keyword evidence="9" id="KW-1185">Reference proteome</keyword>
<dbReference type="AlphaFoldDB" id="A0ABD3DN45"/>
<evidence type="ECO:0000256" key="7">
    <source>
        <dbReference type="ARBA" id="ARBA00023004"/>
    </source>
</evidence>